<protein>
    <submittedName>
        <fullName evidence="6">Alpha/Beta hydrolase protein</fullName>
    </submittedName>
</protein>
<dbReference type="PANTHER" id="PTHR43248:SF25">
    <property type="entry name" value="AB HYDROLASE-1 DOMAIN-CONTAINING PROTEIN-RELATED"/>
    <property type="match status" value="1"/>
</dbReference>
<dbReference type="Proteomes" id="UP000738349">
    <property type="component" value="Unassembled WGS sequence"/>
</dbReference>
<dbReference type="SUPFAM" id="SSF53474">
    <property type="entry name" value="alpha/beta-Hydrolases"/>
    <property type="match status" value="1"/>
</dbReference>
<dbReference type="InterPro" id="IPR013595">
    <property type="entry name" value="Pept_S33_TAP-like_C"/>
</dbReference>
<comment type="caution">
    <text evidence="6">The sequence shown here is derived from an EMBL/GenBank/DDBJ whole genome shotgun (WGS) entry which is preliminary data.</text>
</comment>
<sequence length="557" mass="61674">MIFFTLLSAVVAAATEDLQYHECFEHYRCARLVLPLDWLDRSDNRTIIVPIIKLPAVVCDDDPSFGGSVFCNPGGPGGSGVQQVLTQGRQLQAMLDRHLHYEIVSFDPRGIGLSSPLATCFRTAAARKAFNWHARMAGDLNQGAEAILRNYAVRRKYANLCLETDTQNDEIMRYAGTPSVARDMVAMVDRIDELRRKGSASERNPRDLPRLQYIGFSYGTILGNYFATLFPGRVGRMVLDGVVDADDYAQGPGWMTGLVDADKIFSGFFEGCWNHNPLCPVRQETDVTHNDMEARVDAFITSLDKSPKIIRYNNVLVPVTGNALRAFICMSLYNPHANFKVLAEVLSEAMAGNATLLAKSLFMAKKVTFLGDNGGAIPAKRRLQQGNDPAFAIICGDGDDLSSKGLRWWQEYISIQMARSHIMGPAWVNTRFGCSSWRIRPNWRITGPFVTPEADIAGLPDTSTALILFMSNRLDPVTPLIAAKRMAGQHPGSGLLVQNTMGHTVLGTRPSMCVARALRDYFEFGTLPSAPSRIASCEPRCQPWDDNFSKFPLDLFD</sequence>
<evidence type="ECO:0000259" key="5">
    <source>
        <dbReference type="Pfam" id="PF08386"/>
    </source>
</evidence>
<evidence type="ECO:0000259" key="4">
    <source>
        <dbReference type="Pfam" id="PF00561"/>
    </source>
</evidence>
<organism evidence="6 7">
    <name type="scientific">Dactylonectria macrodidyma</name>
    <dbReference type="NCBI Taxonomy" id="307937"/>
    <lineage>
        <taxon>Eukaryota</taxon>
        <taxon>Fungi</taxon>
        <taxon>Dikarya</taxon>
        <taxon>Ascomycota</taxon>
        <taxon>Pezizomycotina</taxon>
        <taxon>Sordariomycetes</taxon>
        <taxon>Hypocreomycetidae</taxon>
        <taxon>Hypocreales</taxon>
        <taxon>Nectriaceae</taxon>
        <taxon>Dactylonectria</taxon>
    </lineage>
</organism>
<dbReference type="GO" id="GO:0016787">
    <property type="term" value="F:hydrolase activity"/>
    <property type="evidence" value="ECO:0007669"/>
    <property type="project" value="UniProtKB-KW"/>
</dbReference>
<gene>
    <name evidence="6" type="ORF">EDB81DRAFT_912971</name>
</gene>
<dbReference type="OrthoDB" id="425534at2759"/>
<feature type="chain" id="PRO_5040444629" evidence="3">
    <location>
        <begin position="16"/>
        <end position="557"/>
    </location>
</feature>
<dbReference type="Gene3D" id="3.40.50.1820">
    <property type="entry name" value="alpha/beta hydrolase"/>
    <property type="match status" value="1"/>
</dbReference>
<proteinExistence type="inferred from homology"/>
<keyword evidence="3" id="KW-0732">Signal</keyword>
<evidence type="ECO:0000256" key="1">
    <source>
        <dbReference type="ARBA" id="ARBA00010088"/>
    </source>
</evidence>
<name>A0A9P9DPF7_9HYPO</name>
<dbReference type="Pfam" id="PF08386">
    <property type="entry name" value="Abhydrolase_4"/>
    <property type="match status" value="1"/>
</dbReference>
<evidence type="ECO:0000313" key="7">
    <source>
        <dbReference type="Proteomes" id="UP000738349"/>
    </source>
</evidence>
<dbReference type="PANTHER" id="PTHR43248">
    <property type="entry name" value="2-SUCCINYL-6-HYDROXY-2,4-CYCLOHEXADIENE-1-CARBOXYLATE SYNTHASE"/>
    <property type="match status" value="1"/>
</dbReference>
<accession>A0A9P9DPF7</accession>
<feature type="signal peptide" evidence="3">
    <location>
        <begin position="1"/>
        <end position="15"/>
    </location>
</feature>
<evidence type="ECO:0000256" key="2">
    <source>
        <dbReference type="ARBA" id="ARBA00022801"/>
    </source>
</evidence>
<feature type="domain" description="Peptidase S33 tripeptidyl aminopeptidase-like C-terminal" evidence="5">
    <location>
        <begin position="423"/>
        <end position="529"/>
    </location>
</feature>
<dbReference type="AlphaFoldDB" id="A0A9P9DPF7"/>
<dbReference type="Pfam" id="PF00561">
    <property type="entry name" value="Abhydrolase_1"/>
    <property type="match status" value="1"/>
</dbReference>
<comment type="similarity">
    <text evidence="1">Belongs to the peptidase S33 family.</text>
</comment>
<dbReference type="InterPro" id="IPR051601">
    <property type="entry name" value="Serine_prot/Carboxylest_S33"/>
</dbReference>
<dbReference type="InterPro" id="IPR029058">
    <property type="entry name" value="AB_hydrolase_fold"/>
</dbReference>
<keyword evidence="2 6" id="KW-0378">Hydrolase</keyword>
<feature type="domain" description="AB hydrolase-1" evidence="4">
    <location>
        <begin position="69"/>
        <end position="254"/>
    </location>
</feature>
<reference evidence="6" key="1">
    <citation type="journal article" date="2021" name="Nat. Commun.">
        <title>Genetic determinants of endophytism in the Arabidopsis root mycobiome.</title>
        <authorList>
            <person name="Mesny F."/>
            <person name="Miyauchi S."/>
            <person name="Thiergart T."/>
            <person name="Pickel B."/>
            <person name="Atanasova L."/>
            <person name="Karlsson M."/>
            <person name="Huettel B."/>
            <person name="Barry K.W."/>
            <person name="Haridas S."/>
            <person name="Chen C."/>
            <person name="Bauer D."/>
            <person name="Andreopoulos W."/>
            <person name="Pangilinan J."/>
            <person name="LaButti K."/>
            <person name="Riley R."/>
            <person name="Lipzen A."/>
            <person name="Clum A."/>
            <person name="Drula E."/>
            <person name="Henrissat B."/>
            <person name="Kohler A."/>
            <person name="Grigoriev I.V."/>
            <person name="Martin F.M."/>
            <person name="Hacquard S."/>
        </authorList>
    </citation>
    <scope>NUCLEOTIDE SEQUENCE</scope>
    <source>
        <strain evidence="6">MPI-CAGE-AT-0147</strain>
    </source>
</reference>
<keyword evidence="7" id="KW-1185">Reference proteome</keyword>
<dbReference type="InterPro" id="IPR000073">
    <property type="entry name" value="AB_hydrolase_1"/>
</dbReference>
<evidence type="ECO:0000256" key="3">
    <source>
        <dbReference type="SAM" id="SignalP"/>
    </source>
</evidence>
<evidence type="ECO:0000313" key="6">
    <source>
        <dbReference type="EMBL" id="KAH7122886.1"/>
    </source>
</evidence>
<dbReference type="EMBL" id="JAGMUV010000023">
    <property type="protein sequence ID" value="KAH7122886.1"/>
    <property type="molecule type" value="Genomic_DNA"/>
</dbReference>